<protein>
    <recommendedName>
        <fullName evidence="1">Aldehyde oxidase/xanthine dehydrogenase a/b hammerhead domain-containing protein</fullName>
    </recommendedName>
</protein>
<dbReference type="GO" id="GO:0016491">
    <property type="term" value="F:oxidoreductase activity"/>
    <property type="evidence" value="ECO:0007669"/>
    <property type="project" value="InterPro"/>
</dbReference>
<name>A0A382E377_9ZZZZ</name>
<dbReference type="InterPro" id="IPR037165">
    <property type="entry name" value="AldOxase/xan_DH_Mopterin-bd_sf"/>
</dbReference>
<sequence>MKRRTFLKISTIAGGSLLVGCSFRSPKLMSTPQASEAELGLWVRIGNDNSITLILPSAEMGQHAHTGQAMLIAEELEVSLESVQVVTAPINSEYENQELFNLQRTDGSTSISAFWEKLRKVGAGTRIMLTTAGAKEWDVPVSECKADSGHIHHYASGRSLSYGKLALSASKLSPPDDLTLKNPDQFRLIGRSIPDIHTPSKSNGSAQFGIDVRRPGMVYAAVCQSPVFGGELKSYDKKAALSQIGVEALVPIPNGIAVVADSTWHAMKGLEVLNPKFIGGSTKGLNSKIISSKMRNSLENLGKADIKSEKFLDVEYELPYLHHATMEPMNCTAHVTSDFCEIWVPTQFQTETHKAAMEVTGFSENKVIVHTTLLGGGFGRRLAADFVVQAVMVSKELQKPVQVIWSREEDVQHGFYRTAYTRRFQVGLNDEGIPEQWESQSSQQNFMATLLPIFGWLNFDPSTIAGAVHDYPLLPKHFYSIEGVNVTHSPVDLGVPIGAWRAPINSTNVFFTESVMDELAFLS</sequence>
<feature type="domain" description="Aldehyde oxidase/xanthine dehydrogenase a/b hammerhead" evidence="1">
    <location>
        <begin position="203"/>
        <end position="274"/>
    </location>
</feature>
<dbReference type="SUPFAM" id="SSF56003">
    <property type="entry name" value="Molybdenum cofactor-binding domain"/>
    <property type="match status" value="2"/>
</dbReference>
<feature type="non-terminal residue" evidence="2">
    <location>
        <position position="523"/>
    </location>
</feature>
<dbReference type="InterPro" id="IPR046867">
    <property type="entry name" value="AldOxase/xan_DH_MoCoBD2"/>
</dbReference>
<dbReference type="Pfam" id="PF20256">
    <property type="entry name" value="MoCoBD_2"/>
    <property type="match status" value="1"/>
</dbReference>
<evidence type="ECO:0000259" key="1">
    <source>
        <dbReference type="SMART" id="SM01008"/>
    </source>
</evidence>
<dbReference type="AlphaFoldDB" id="A0A382E377"/>
<dbReference type="InterPro" id="IPR008274">
    <property type="entry name" value="AldOxase/xan_DH_MoCoBD1"/>
</dbReference>
<dbReference type="PANTHER" id="PTHR47495:SF2">
    <property type="entry name" value="ALDEHYDE DEHYDROGENASE"/>
    <property type="match status" value="1"/>
</dbReference>
<evidence type="ECO:0000313" key="2">
    <source>
        <dbReference type="EMBL" id="SVB44869.1"/>
    </source>
</evidence>
<dbReference type="PROSITE" id="PS51257">
    <property type="entry name" value="PROKAR_LIPOPROTEIN"/>
    <property type="match status" value="1"/>
</dbReference>
<reference evidence="2" key="1">
    <citation type="submission" date="2018-05" db="EMBL/GenBank/DDBJ databases">
        <authorList>
            <person name="Lanie J.A."/>
            <person name="Ng W.-L."/>
            <person name="Kazmierczak K.M."/>
            <person name="Andrzejewski T.M."/>
            <person name="Davidsen T.M."/>
            <person name="Wayne K.J."/>
            <person name="Tettelin H."/>
            <person name="Glass J.I."/>
            <person name="Rusch D."/>
            <person name="Podicherti R."/>
            <person name="Tsui H.-C.T."/>
            <person name="Winkler M.E."/>
        </authorList>
    </citation>
    <scope>NUCLEOTIDE SEQUENCE</scope>
</reference>
<dbReference type="PANTHER" id="PTHR47495">
    <property type="entry name" value="ALDEHYDE DEHYDROGENASE"/>
    <property type="match status" value="1"/>
</dbReference>
<dbReference type="Gene3D" id="3.30.365.10">
    <property type="entry name" value="Aldehyde oxidase/xanthine dehydrogenase, molybdopterin binding domain"/>
    <property type="match status" value="3"/>
</dbReference>
<dbReference type="SMART" id="SM01008">
    <property type="entry name" value="Ald_Xan_dh_C"/>
    <property type="match status" value="1"/>
</dbReference>
<dbReference type="Pfam" id="PF02738">
    <property type="entry name" value="MoCoBD_1"/>
    <property type="match status" value="1"/>
</dbReference>
<proteinExistence type="predicted"/>
<dbReference type="EMBL" id="UINC01042353">
    <property type="protein sequence ID" value="SVB44869.1"/>
    <property type="molecule type" value="Genomic_DNA"/>
</dbReference>
<dbReference type="InterPro" id="IPR052516">
    <property type="entry name" value="N-heterocyclic_Hydroxylase"/>
</dbReference>
<dbReference type="InterPro" id="IPR000674">
    <property type="entry name" value="Ald_Oxase/Xan_DH_a/b"/>
</dbReference>
<organism evidence="2">
    <name type="scientific">marine metagenome</name>
    <dbReference type="NCBI Taxonomy" id="408172"/>
    <lineage>
        <taxon>unclassified sequences</taxon>
        <taxon>metagenomes</taxon>
        <taxon>ecological metagenomes</taxon>
    </lineage>
</organism>
<dbReference type="Gene3D" id="3.90.1170.50">
    <property type="entry name" value="Aldehyde oxidase/xanthine dehydrogenase, a/b hammerhead"/>
    <property type="match status" value="1"/>
</dbReference>
<gene>
    <name evidence="2" type="ORF">METZ01_LOCUS197723</name>
</gene>
<accession>A0A382E377</accession>